<dbReference type="RefSeq" id="WP_211093556.1">
    <property type="nucleotide sequence ID" value="NZ_SSOB01000011.1"/>
</dbReference>
<gene>
    <name evidence="1" type="ORF">E6C55_10305</name>
</gene>
<accession>A0A4S4BYE6</accession>
<reference evidence="1 2" key="1">
    <citation type="submission" date="2019-04" db="EMBL/GenBank/DDBJ databases">
        <title>Cohnella sp. nov. isolated from preserved vegetables.</title>
        <authorList>
            <person name="Lin S.-Y."/>
            <person name="Hung M.-H."/>
            <person name="Young C.-C."/>
        </authorList>
    </citation>
    <scope>NUCLEOTIDE SEQUENCE [LARGE SCALE GENOMIC DNA]</scope>
    <source>
        <strain evidence="1 2">CC-MHH1044</strain>
    </source>
</reference>
<feature type="non-terminal residue" evidence="1">
    <location>
        <position position="656"/>
    </location>
</feature>
<protein>
    <submittedName>
        <fullName evidence="1">Uncharacterized protein</fullName>
    </submittedName>
</protein>
<comment type="caution">
    <text evidence="1">The sequence shown here is derived from an EMBL/GenBank/DDBJ whole genome shotgun (WGS) entry which is preliminary data.</text>
</comment>
<proteinExistence type="predicted"/>
<dbReference type="AlphaFoldDB" id="A0A4S4BYE6"/>
<evidence type="ECO:0000313" key="2">
    <source>
        <dbReference type="Proteomes" id="UP000310636"/>
    </source>
</evidence>
<organism evidence="1 2">
    <name type="scientific">Cohnella fermenti</name>
    <dbReference type="NCBI Taxonomy" id="2565925"/>
    <lineage>
        <taxon>Bacteria</taxon>
        <taxon>Bacillati</taxon>
        <taxon>Bacillota</taxon>
        <taxon>Bacilli</taxon>
        <taxon>Bacillales</taxon>
        <taxon>Paenibacillaceae</taxon>
        <taxon>Cohnella</taxon>
    </lineage>
</organism>
<sequence length="656" mass="71527">MKKIVSCLLIVLLVLEFIGAVTPLKDYVNRRAEAADISWTLIKTFGSYSDARIYSNNQLIQTMNVNNYSSTISVYPSSNPSMRWQWDYDPLMSYRVEVWTMDYSYNEVNLVGAWDDFINRSTSETVLDTITTSTPYIKVKVFQKQAVFPKYTEGTQRFTYYGKKDLVYARGNYYIPGGSKINTDLSLSQIAWGGMGSLGVDDQGRPFSAYAAALWNDGRSYVYSSTLEDSGALTAGYYNFNLEKIGDLDGVFLTKTDGAKVLYISRLAEALSATQGGFFAGTDDRTNWNSYSASPTNNTTRPLNSYAFSPATQTIKVGNRIYTSIATSGGGYAVYYEDFDPDTGSLSGLIEGTDGKFPADDLKSSYSAYSPDAIKYNGTGFSYVVVGWPAGPLGTGEGTYYEGDITYKETDSSGNVILSVPLPNKVYFPTSLVGNTYSYVEPPEYATSLNGNYATVAIPDPAGGGVKYTIIDRSNGNILKQASTYNAGAKIKRVLSARNAGDPDNAMFLICDWNSMCRVLQIPVQSSKLEIVTPMNEQMLSDLDTAFVPTVKVRDTINGNLTIKYFIDSEASPRDTKRISNTATEQLVSFNAINLSTLSEGTHTIKFAVDDGTDTVERSVSFVVDKSAPLIESFQAASSDTAISVTGAASDSPAGL</sequence>
<keyword evidence="2" id="KW-1185">Reference proteome</keyword>
<evidence type="ECO:0000313" key="1">
    <source>
        <dbReference type="EMBL" id="THF80273.1"/>
    </source>
</evidence>
<dbReference type="Proteomes" id="UP000310636">
    <property type="component" value="Unassembled WGS sequence"/>
</dbReference>
<name>A0A4S4BYE6_9BACL</name>
<dbReference type="EMBL" id="SSOB01000011">
    <property type="protein sequence ID" value="THF80273.1"/>
    <property type="molecule type" value="Genomic_DNA"/>
</dbReference>